<dbReference type="Proteomes" id="UP001519460">
    <property type="component" value="Unassembled WGS sequence"/>
</dbReference>
<evidence type="ECO:0000313" key="2">
    <source>
        <dbReference type="Proteomes" id="UP001519460"/>
    </source>
</evidence>
<accession>A0ABD0JG98</accession>
<organism evidence="1 2">
    <name type="scientific">Batillaria attramentaria</name>
    <dbReference type="NCBI Taxonomy" id="370345"/>
    <lineage>
        <taxon>Eukaryota</taxon>
        <taxon>Metazoa</taxon>
        <taxon>Spiralia</taxon>
        <taxon>Lophotrochozoa</taxon>
        <taxon>Mollusca</taxon>
        <taxon>Gastropoda</taxon>
        <taxon>Caenogastropoda</taxon>
        <taxon>Sorbeoconcha</taxon>
        <taxon>Cerithioidea</taxon>
        <taxon>Batillariidae</taxon>
        <taxon>Batillaria</taxon>
    </lineage>
</organism>
<sequence length="95" mass="10738">MLQYRKAHLQLVLLGRCLHAKPDRLFPGRAIIMKRFGKQSSQLYARSLDMGMTLGGATRSGLEKWRRSKGGGVAAYMGIVLKLRNCQKFQELTNN</sequence>
<keyword evidence="2" id="KW-1185">Reference proteome</keyword>
<comment type="caution">
    <text evidence="1">The sequence shown here is derived from an EMBL/GenBank/DDBJ whole genome shotgun (WGS) entry which is preliminary data.</text>
</comment>
<evidence type="ECO:0000313" key="1">
    <source>
        <dbReference type="EMBL" id="KAK7473626.1"/>
    </source>
</evidence>
<gene>
    <name evidence="1" type="ORF">BaRGS_00035104</name>
</gene>
<dbReference type="EMBL" id="JACVVK020000462">
    <property type="protein sequence ID" value="KAK7473626.1"/>
    <property type="molecule type" value="Genomic_DNA"/>
</dbReference>
<reference evidence="1 2" key="1">
    <citation type="journal article" date="2023" name="Sci. Data">
        <title>Genome assembly of the Korean intertidal mud-creeper Batillaria attramentaria.</title>
        <authorList>
            <person name="Patra A.K."/>
            <person name="Ho P.T."/>
            <person name="Jun S."/>
            <person name="Lee S.J."/>
            <person name="Kim Y."/>
            <person name="Won Y.J."/>
        </authorList>
    </citation>
    <scope>NUCLEOTIDE SEQUENCE [LARGE SCALE GENOMIC DNA]</scope>
    <source>
        <strain evidence="1">Wonlab-2016</strain>
    </source>
</reference>
<protein>
    <submittedName>
        <fullName evidence="1">Uncharacterized protein</fullName>
    </submittedName>
</protein>
<name>A0ABD0JG98_9CAEN</name>
<dbReference type="AlphaFoldDB" id="A0ABD0JG98"/>
<proteinExistence type="predicted"/>